<gene>
    <name evidence="2" type="ORF">FHR96_000667</name>
</gene>
<evidence type="ECO:0000313" key="2">
    <source>
        <dbReference type="EMBL" id="MBB3139820.1"/>
    </source>
</evidence>
<keyword evidence="2" id="KW-0238">DNA-binding</keyword>
<dbReference type="AlphaFoldDB" id="A0A7W5G4D1"/>
<comment type="caution">
    <text evidence="2">The sequence shown here is derived from an EMBL/GenBank/DDBJ whole genome shotgun (WGS) entry which is preliminary data.</text>
</comment>
<proteinExistence type="predicted"/>
<evidence type="ECO:0000256" key="1">
    <source>
        <dbReference type="SAM" id="SignalP"/>
    </source>
</evidence>
<name>A0A7W5G4D1_9GAMM</name>
<accession>A0A7W5G4D1</accession>
<keyword evidence="3" id="KW-1185">Reference proteome</keyword>
<dbReference type="GO" id="GO:0003677">
    <property type="term" value="F:DNA binding"/>
    <property type="evidence" value="ECO:0007669"/>
    <property type="project" value="UniProtKB-KW"/>
</dbReference>
<reference evidence="2 3" key="1">
    <citation type="submission" date="2020-08" db="EMBL/GenBank/DDBJ databases">
        <title>Genomic Encyclopedia of Type Strains, Phase III (KMG-III): the genomes of soil and plant-associated and newly described type strains.</title>
        <authorList>
            <person name="Whitman W."/>
        </authorList>
    </citation>
    <scope>NUCLEOTIDE SEQUENCE [LARGE SCALE GENOMIC DNA]</scope>
    <source>
        <strain evidence="2 3">CECT 5995</strain>
    </source>
</reference>
<feature type="signal peptide" evidence="1">
    <location>
        <begin position="1"/>
        <end position="21"/>
    </location>
</feature>
<feature type="chain" id="PRO_5030859447" evidence="1">
    <location>
        <begin position="22"/>
        <end position="93"/>
    </location>
</feature>
<dbReference type="EMBL" id="JACHXM010000002">
    <property type="protein sequence ID" value="MBB3139820.1"/>
    <property type="molecule type" value="Genomic_DNA"/>
</dbReference>
<organism evidence="2 3">
    <name type="scientific">Halomonas organivorans</name>
    <dbReference type="NCBI Taxonomy" id="257772"/>
    <lineage>
        <taxon>Bacteria</taxon>
        <taxon>Pseudomonadati</taxon>
        <taxon>Pseudomonadota</taxon>
        <taxon>Gammaproteobacteria</taxon>
        <taxon>Oceanospirillales</taxon>
        <taxon>Halomonadaceae</taxon>
        <taxon>Halomonas</taxon>
    </lineage>
</organism>
<dbReference type="Proteomes" id="UP000525987">
    <property type="component" value="Unassembled WGS sequence"/>
</dbReference>
<evidence type="ECO:0000313" key="3">
    <source>
        <dbReference type="Proteomes" id="UP000525987"/>
    </source>
</evidence>
<protein>
    <submittedName>
        <fullName evidence="2">DNA-binding ferritin-like protein</fullName>
    </submittedName>
</protein>
<keyword evidence="1" id="KW-0732">Signal</keyword>
<dbReference type="RefSeq" id="WP_183386239.1">
    <property type="nucleotide sequence ID" value="NZ_JACHXM010000002.1"/>
</dbReference>
<sequence length="93" mass="9507">MKTKLTLSALLIAALPLAAQADNAAERALQLHQESLSTLSQQAPGAAHAVEANQIQGGSAAMQQARAALLSHSAETRFTASDDSLAPAKDATT</sequence>